<feature type="region of interest" description="Disordered" evidence="1">
    <location>
        <begin position="1659"/>
        <end position="1688"/>
    </location>
</feature>
<feature type="compositionally biased region" description="Low complexity" evidence="1">
    <location>
        <begin position="2142"/>
        <end position="2153"/>
    </location>
</feature>
<feature type="compositionally biased region" description="Polar residues" evidence="1">
    <location>
        <begin position="130"/>
        <end position="140"/>
    </location>
</feature>
<dbReference type="STRING" id="6216.A0A0R3SHM7"/>
<feature type="region of interest" description="Disordered" evidence="1">
    <location>
        <begin position="2199"/>
        <end position="2276"/>
    </location>
</feature>
<feature type="region of interest" description="Disordered" evidence="1">
    <location>
        <begin position="777"/>
        <end position="801"/>
    </location>
</feature>
<dbReference type="WBParaSite" id="HDID_0000444201-mRNA-1">
    <property type="protein sequence ID" value="HDID_0000444201-mRNA-1"/>
    <property type="gene ID" value="HDID_0000444201"/>
</dbReference>
<organism evidence="4">
    <name type="scientific">Hymenolepis diminuta</name>
    <name type="common">Rat tapeworm</name>
    <dbReference type="NCBI Taxonomy" id="6216"/>
    <lineage>
        <taxon>Eukaryota</taxon>
        <taxon>Metazoa</taxon>
        <taxon>Spiralia</taxon>
        <taxon>Lophotrochozoa</taxon>
        <taxon>Platyhelminthes</taxon>
        <taxon>Cestoda</taxon>
        <taxon>Eucestoda</taxon>
        <taxon>Cyclophyllidea</taxon>
        <taxon>Hymenolepididae</taxon>
        <taxon>Hymenolepis</taxon>
    </lineage>
</organism>
<feature type="region of interest" description="Disordered" evidence="1">
    <location>
        <begin position="1589"/>
        <end position="1644"/>
    </location>
</feature>
<reference evidence="4" key="1">
    <citation type="submission" date="2017-02" db="UniProtKB">
        <authorList>
            <consortium name="WormBaseParasite"/>
        </authorList>
    </citation>
    <scope>IDENTIFICATION</scope>
</reference>
<gene>
    <name evidence="2" type="ORF">HDID_LOCUS4440</name>
</gene>
<feature type="region of interest" description="Disordered" evidence="1">
    <location>
        <begin position="1"/>
        <end position="36"/>
    </location>
</feature>
<protein>
    <submittedName>
        <fullName evidence="4">C3H1-type domain-containing protein</fullName>
    </submittedName>
</protein>
<evidence type="ECO:0000256" key="1">
    <source>
        <dbReference type="SAM" id="MobiDB-lite"/>
    </source>
</evidence>
<feature type="compositionally biased region" description="Low complexity" evidence="1">
    <location>
        <begin position="419"/>
        <end position="429"/>
    </location>
</feature>
<feature type="compositionally biased region" description="Low complexity" evidence="1">
    <location>
        <begin position="1855"/>
        <end position="1866"/>
    </location>
</feature>
<proteinExistence type="predicted"/>
<accession>A0A0R3SHM7</accession>
<feature type="compositionally biased region" description="Polar residues" evidence="1">
    <location>
        <begin position="2123"/>
        <end position="2141"/>
    </location>
</feature>
<feature type="compositionally biased region" description="Polar residues" evidence="1">
    <location>
        <begin position="898"/>
        <end position="907"/>
    </location>
</feature>
<reference evidence="2 3" key="2">
    <citation type="submission" date="2018-11" db="EMBL/GenBank/DDBJ databases">
        <authorList>
            <consortium name="Pathogen Informatics"/>
        </authorList>
    </citation>
    <scope>NUCLEOTIDE SEQUENCE [LARGE SCALE GENOMIC DNA]</scope>
</reference>
<dbReference type="OrthoDB" id="6265393at2759"/>
<feature type="compositionally biased region" description="Low complexity" evidence="1">
    <location>
        <begin position="1714"/>
        <end position="1723"/>
    </location>
</feature>
<feature type="compositionally biased region" description="Polar residues" evidence="1">
    <location>
        <begin position="167"/>
        <end position="181"/>
    </location>
</feature>
<feature type="compositionally biased region" description="Basic and acidic residues" evidence="1">
    <location>
        <begin position="1213"/>
        <end position="1222"/>
    </location>
</feature>
<feature type="region of interest" description="Disordered" evidence="1">
    <location>
        <begin position="130"/>
        <end position="181"/>
    </location>
</feature>
<feature type="compositionally biased region" description="Basic and acidic residues" evidence="1">
    <location>
        <begin position="911"/>
        <end position="936"/>
    </location>
</feature>
<feature type="compositionally biased region" description="Basic and acidic residues" evidence="1">
    <location>
        <begin position="2206"/>
        <end position="2215"/>
    </location>
</feature>
<evidence type="ECO:0000313" key="4">
    <source>
        <dbReference type="WBParaSite" id="HDID_0000444201-mRNA-1"/>
    </source>
</evidence>
<feature type="region of interest" description="Disordered" evidence="1">
    <location>
        <begin position="1394"/>
        <end position="1445"/>
    </location>
</feature>
<feature type="compositionally biased region" description="Basic residues" evidence="1">
    <location>
        <begin position="1104"/>
        <end position="1116"/>
    </location>
</feature>
<feature type="compositionally biased region" description="Polar residues" evidence="1">
    <location>
        <begin position="1414"/>
        <end position="1429"/>
    </location>
</feature>
<feature type="compositionally biased region" description="Polar residues" evidence="1">
    <location>
        <begin position="1292"/>
        <end position="1305"/>
    </location>
</feature>
<dbReference type="EMBL" id="UYSG01001700">
    <property type="protein sequence ID" value="VDL49346.1"/>
    <property type="molecule type" value="Genomic_DNA"/>
</dbReference>
<feature type="region of interest" description="Disordered" evidence="1">
    <location>
        <begin position="1292"/>
        <end position="1343"/>
    </location>
</feature>
<evidence type="ECO:0000313" key="3">
    <source>
        <dbReference type="Proteomes" id="UP000274504"/>
    </source>
</evidence>
<feature type="compositionally biased region" description="Low complexity" evidence="1">
    <location>
        <begin position="1084"/>
        <end position="1103"/>
    </location>
</feature>
<feature type="compositionally biased region" description="Polar residues" evidence="1">
    <location>
        <begin position="1223"/>
        <end position="1243"/>
    </location>
</feature>
<feature type="region of interest" description="Disordered" evidence="1">
    <location>
        <begin position="2072"/>
        <end position="2174"/>
    </location>
</feature>
<feature type="compositionally biased region" description="Polar residues" evidence="1">
    <location>
        <begin position="10"/>
        <end position="27"/>
    </location>
</feature>
<feature type="compositionally biased region" description="Low complexity" evidence="1">
    <location>
        <begin position="1139"/>
        <end position="1170"/>
    </location>
</feature>
<sequence>MSIHTLVGDSMSTQEISNSPADQNTEAATLDSHHHTVDVENPASELKLESAHHHTPPPSIDISQSTEAFKEIIQAAKFGDLSRIKNIIDSLPPQDFQMNPESSVNTVLLNSTAVTEGGVDAVIAISPFSQQAPTSNSSSGEEPKTGGNDVVKELTGPPPSQARPVAQLTSTVPPAPNSSTAQLAQPLDLSTCTEVNLSVTIWNNAGDLLPISLSHPDYPPIVLQLKTDPPAPYGNTISLNFTPEWILKRLNDMLALNPSLGTNGTPIIMSFSISTNRPDAPPQSASQQQQSLPLIQTANPPPSRTIALPVQAAQVETVNVTPTIIQHAPPSQPPSIKPLPGTRKMRPIAPKPPASSNTMSAGLAGLSSIRSSGGRNARKIVSTAPVTISSAAPIAPNPSLNAAVTLIPSSNLNSRGAGNVSSSSNINTRNRNRRKNTTTTNVGTNVPLITIATLPQMPNSIPVAITNNPPTAIIPQTGGYMMDSSGNIIAADSTTVTGGFMQPIMHTGVSNGTGAQIFTPAGQLLVNGPNGSLIPMAMLPPVEARPSDAETGDLHQQNSYQTLLVHADGSSAEGYAQQVYFRSDGNATTNGTGTQQFIMTHQGYQATNQEFQMQPFQTATAGQPTEFIQSNGGGAFIIDGSCYMQYYGGQVQPVESVEIRGAPGEEEEEDILDTAMRVAREGCSDNEVVNLNQFAEDGASNTGSMMNDFMQQQSASNVNSGAEYADQQQQIEDLPGSTGDAKIDALLAEAALVSSVNGVGDDQSAVSVPVTSLLGTRVGNTESTTSETPLDSAAVTSDNNTNEFPQALYDSFANFHSTVIQGDNLSTTSNTNAFNYMSQEVNLDADFCGTTTVDLDVSSSQNDADSFIKNLATQVDEMSAEFSAAAAKGEVQNHDSSEQNQPTTESVSFVERTDGDAVVPHFDETGDDHQGTSHHQVDDMEDILRAVDDDVDDIFLNRDYDVDGFGLLDPSSPLRVPDDLTEHNVPESDNPGLLHPVDDMSINDSLLPPELTLQSVSVFESSPPPPVAATSAQNPPSPIKKTLPEDSDDDSDSSGSELDFLPSRANRKSNEKPPPLPVVSAAKSIEPQIQYSSSPISSPQPTRKSPRRSPRQSTPRRRSDQRSSTPSGIPLSPRRSARRSNNSRQASENSSTPVSPNLRRSLRSSAAVVSKRVEDDEDLATALMLSDSEPTENPSSDAARNPDATFETEPLLTEDRSIHHNQELSQLQSSRNARETSFSSPLTDSPYRHPWFLGFERPKSFGLTNAPEVSALVPVNNIPEIGMELELKDNPVLQSGTPFWGNTASTDNTNTTEGEDEEDNDGKQQGERRPQDSVGTSTDDSDTDSILSLQAAVRAGSFALNVSFSSPLTLPRDDNTFSRFAASPSLQSFDTLAVVPPSTSRPHSNPPPSVVDCANNSPAASDQAATSSPENEDSSEGTITPNSCIPDPANLSFSEILFPPKFPSPAKISTNPLPILQNSAASTSFSAIAEAASNPPKMAEETQAATSQEQVVVVEENMSGDTEHIPVQSVIIPSTSLVSPAATMVATATEGAGRGIMVANDSAPVVEIIDLSSPPPSPFKEPLKMKISLSSIRSHHHRHHKEKRKKDKKNKKKENEQAVTAFKRSRSIEETGAAGSNCEPTPPKVGKLIISRVGDSYHRQPIASDDNNDGGESFHSEVESNYGPLPSISSQIVPAYIKPLGLTIKPKRGRGRPVTKGITTGTRGRPRGSRGIGRGVVQVRTRRTDAVPHPQQQWPSPPSAVDENKASSPELESLEETLQPTEPPSNAGRKFFSSSKEDRRSSAITKNRSWRPPYGTTVRKRGRYSGSLLIRDRRNSQSQQNQQQSVSTTHSNIILPSSTTTLPPTESLRVRIRMNTNEGSSGQSSENSQAGTTSDLLQATEGSTILTTSNPDEEHYQNEIANLETQSRPQSQGGGGAIFFVAPEAETFVDKNQARVRVVVNRAACLANGIDPGLSDDDDSEDDDNNEDDEGGGGGNTRRFSPNAPHPPHRPPSSNPPRSHGSVEQHQRSSYRSDHHSAGQPQNYSLSQAPSFNHQPTVAPVFTPTRCDMTVSSSAAATHQHVPPTTTTTRTSGDAHGSARSSSTASGSLPAPSTISPAPFTLPQANNNEVATDNHNEPNFYQRQQQQASSGRQFAEMRHPPPSPQASTTFQQQRSQEAFAAAYAAMFANSYLLMPPYGTYGQREQQSSRDGHLESHSNVLHHHHSSSQQDDHERIASSYSGGEGSSTNEAHQNQHSYSLASNFTSKFLPKERPNVG</sequence>
<feature type="compositionally biased region" description="Polar residues" evidence="1">
    <location>
        <begin position="2165"/>
        <end position="2174"/>
    </location>
</feature>
<feature type="region of interest" description="Disordered" evidence="1">
    <location>
        <begin position="1017"/>
        <end position="1248"/>
    </location>
</feature>
<feature type="compositionally biased region" description="Low complexity" evidence="1">
    <location>
        <begin position="282"/>
        <end position="294"/>
    </location>
</feature>
<feature type="region of interest" description="Disordered" evidence="1">
    <location>
        <begin position="272"/>
        <end position="304"/>
    </location>
</feature>
<feature type="region of interest" description="Disordered" evidence="1">
    <location>
        <begin position="885"/>
        <end position="936"/>
    </location>
</feature>
<feature type="compositionally biased region" description="Acidic residues" evidence="1">
    <location>
        <begin position="1974"/>
        <end position="1991"/>
    </location>
</feature>
<feature type="region of interest" description="Disordered" evidence="1">
    <location>
        <begin position="976"/>
        <end position="1002"/>
    </location>
</feature>
<feature type="compositionally biased region" description="Basic and acidic residues" evidence="1">
    <location>
        <begin position="2021"/>
        <end position="2037"/>
    </location>
</feature>
<feature type="compositionally biased region" description="Basic and acidic residues" evidence="1">
    <location>
        <begin position="976"/>
        <end position="986"/>
    </location>
</feature>
<name>A0A0R3SHM7_HYMDI</name>
<feature type="compositionally biased region" description="Pro residues" evidence="1">
    <location>
        <begin position="2004"/>
        <end position="2015"/>
    </location>
</feature>
<feature type="region of interest" description="Disordered" evidence="1">
    <location>
        <begin position="325"/>
        <end position="376"/>
    </location>
</feature>
<evidence type="ECO:0000313" key="2">
    <source>
        <dbReference type="EMBL" id="VDL49346.1"/>
    </source>
</evidence>
<feature type="compositionally biased region" description="Polar residues" evidence="1">
    <location>
        <begin position="2039"/>
        <end position="2056"/>
    </location>
</feature>
<dbReference type="Proteomes" id="UP000274504">
    <property type="component" value="Unassembled WGS sequence"/>
</dbReference>
<feature type="compositionally biased region" description="Low complexity" evidence="1">
    <location>
        <begin position="1767"/>
        <end position="1780"/>
    </location>
</feature>
<feature type="compositionally biased region" description="Polar residues" evidence="1">
    <location>
        <begin position="2237"/>
        <end position="2265"/>
    </location>
</feature>
<feature type="compositionally biased region" description="Basic residues" evidence="1">
    <location>
        <begin position="1593"/>
        <end position="1612"/>
    </location>
</feature>
<feature type="compositionally biased region" description="Low complexity" evidence="1">
    <location>
        <begin position="2098"/>
        <end position="2114"/>
    </location>
</feature>
<feature type="compositionally biased region" description="Low complexity" evidence="1">
    <location>
        <begin position="1836"/>
        <end position="1845"/>
    </location>
</feature>
<feature type="region of interest" description="Disordered" evidence="1">
    <location>
        <begin position="1704"/>
        <end position="1866"/>
    </location>
</feature>
<feature type="region of interest" description="Disordered" evidence="1">
    <location>
        <begin position="411"/>
        <end position="441"/>
    </location>
</feature>
<feature type="region of interest" description="Disordered" evidence="1">
    <location>
        <begin position="1968"/>
        <end position="2060"/>
    </location>
</feature>
<feature type="compositionally biased region" description="Basic and acidic residues" evidence="1">
    <location>
        <begin position="1321"/>
        <end position="1331"/>
    </location>
</feature>